<feature type="compositionally biased region" description="Pro residues" evidence="1">
    <location>
        <begin position="380"/>
        <end position="391"/>
    </location>
</feature>
<feature type="region of interest" description="Disordered" evidence="1">
    <location>
        <begin position="185"/>
        <end position="307"/>
    </location>
</feature>
<organism evidence="2 3">
    <name type="scientific">Niveomyces insectorum RCEF 264</name>
    <dbReference type="NCBI Taxonomy" id="1081102"/>
    <lineage>
        <taxon>Eukaryota</taxon>
        <taxon>Fungi</taxon>
        <taxon>Dikarya</taxon>
        <taxon>Ascomycota</taxon>
        <taxon>Pezizomycotina</taxon>
        <taxon>Sordariomycetes</taxon>
        <taxon>Hypocreomycetidae</taxon>
        <taxon>Hypocreales</taxon>
        <taxon>Cordycipitaceae</taxon>
        <taxon>Niveomyces</taxon>
    </lineage>
</organism>
<evidence type="ECO:0000256" key="1">
    <source>
        <dbReference type="SAM" id="MobiDB-lite"/>
    </source>
</evidence>
<feature type="compositionally biased region" description="Low complexity" evidence="1">
    <location>
        <begin position="185"/>
        <end position="198"/>
    </location>
</feature>
<feature type="compositionally biased region" description="Basic and acidic residues" evidence="1">
    <location>
        <begin position="266"/>
        <end position="279"/>
    </location>
</feature>
<dbReference type="AlphaFoldDB" id="A0A167WWT7"/>
<comment type="caution">
    <text evidence="2">The sequence shown here is derived from an EMBL/GenBank/DDBJ whole genome shotgun (WGS) entry which is preliminary data.</text>
</comment>
<dbReference type="Proteomes" id="UP000076874">
    <property type="component" value="Unassembled WGS sequence"/>
</dbReference>
<feature type="compositionally biased region" description="Low complexity" evidence="1">
    <location>
        <begin position="324"/>
        <end position="335"/>
    </location>
</feature>
<accession>A0A167WWT7</accession>
<sequence>MSFFSIIKRSRLAAKDHTNKTTTTGKQKEAPMPTTTTTTTTYWHVPTHAASDALLGAPAGWVRDDADRIRAHNRQRIAMSVLADEHNHWRSNNSSSSSSATPTLSPMHLVNAHGLPGGSSSSSSDSSTSLGREPHLWPRPGVGVGRLSRSPYTAATDAGAGAYVGPSSRSYSSLNAELYRAAPAPLSSSSSSMSPAAATTVRPQPDRINPAFLAPPPPSARSPPVRSKSYYSRSRAPTKHARKNECADDMGEAYGRPQSTSLEMRAISEKADKSDDKGSRSNNNNDDEEEDDNTTTRNQSRPAPEAAFNCVRWVPPQLYSDQPAAPAPLALGSASGERRPPPAAEVQASPERTPVLSALLSSSDDGQPGGPKDSMGPGRVPSPPPPPPPPKSLERLQKRAIAEAAVGVAEAAEAAAAASSLGRREVIVA</sequence>
<evidence type="ECO:0000313" key="3">
    <source>
        <dbReference type="Proteomes" id="UP000076874"/>
    </source>
</evidence>
<feature type="compositionally biased region" description="Low complexity" evidence="1">
    <location>
        <begin position="119"/>
        <end position="129"/>
    </location>
</feature>
<keyword evidence="3" id="KW-1185">Reference proteome</keyword>
<proteinExistence type="predicted"/>
<gene>
    <name evidence="2" type="ORF">SPI_02920</name>
</gene>
<dbReference type="EMBL" id="AZHD01000004">
    <property type="protein sequence ID" value="OAA64273.1"/>
    <property type="molecule type" value="Genomic_DNA"/>
</dbReference>
<name>A0A167WWT7_9HYPO</name>
<protein>
    <submittedName>
        <fullName evidence="2">Uncharacterized protein</fullName>
    </submittedName>
</protein>
<dbReference type="OrthoDB" id="5225441at2759"/>
<feature type="region of interest" description="Disordered" evidence="1">
    <location>
        <begin position="15"/>
        <end position="36"/>
    </location>
</feature>
<reference evidence="2 3" key="1">
    <citation type="journal article" date="2016" name="Genome Biol. Evol.">
        <title>Divergent and convergent evolution of fungal pathogenicity.</title>
        <authorList>
            <person name="Shang Y."/>
            <person name="Xiao G."/>
            <person name="Zheng P."/>
            <person name="Cen K."/>
            <person name="Zhan S."/>
            <person name="Wang C."/>
        </authorList>
    </citation>
    <scope>NUCLEOTIDE SEQUENCE [LARGE SCALE GENOMIC DNA]</scope>
    <source>
        <strain evidence="2 3">RCEF 264</strain>
    </source>
</reference>
<evidence type="ECO:0000313" key="2">
    <source>
        <dbReference type="EMBL" id="OAA64273.1"/>
    </source>
</evidence>
<feature type="region of interest" description="Disordered" evidence="1">
    <location>
        <begin position="324"/>
        <end position="393"/>
    </location>
</feature>
<feature type="region of interest" description="Disordered" evidence="1">
    <location>
        <begin position="88"/>
        <end position="144"/>
    </location>
</feature>